<feature type="region of interest" description="Disordered" evidence="1">
    <location>
        <begin position="718"/>
        <end position="864"/>
    </location>
</feature>
<feature type="compositionally biased region" description="Basic and acidic residues" evidence="1">
    <location>
        <begin position="893"/>
        <end position="902"/>
    </location>
</feature>
<evidence type="ECO:0000256" key="1">
    <source>
        <dbReference type="SAM" id="MobiDB-lite"/>
    </source>
</evidence>
<feature type="compositionally biased region" description="Polar residues" evidence="1">
    <location>
        <begin position="530"/>
        <end position="549"/>
    </location>
</feature>
<feature type="compositionally biased region" description="Basic and acidic residues" evidence="1">
    <location>
        <begin position="45"/>
        <end position="86"/>
    </location>
</feature>
<protein>
    <submittedName>
        <fullName evidence="2">Uncharacterized protein</fullName>
    </submittedName>
</protein>
<gene>
    <name evidence="2" type="ORF">EHS24_003525</name>
</gene>
<dbReference type="AlphaFoldDB" id="A0A427XE77"/>
<accession>A0A427XE77</accession>
<reference evidence="2 3" key="1">
    <citation type="submission" date="2018-11" db="EMBL/GenBank/DDBJ databases">
        <title>Genome sequence of Apiotrichum porosum DSM 27194.</title>
        <authorList>
            <person name="Aliyu H."/>
            <person name="Gorte O."/>
            <person name="Ochsenreither K."/>
        </authorList>
    </citation>
    <scope>NUCLEOTIDE SEQUENCE [LARGE SCALE GENOMIC DNA]</scope>
    <source>
        <strain evidence="2 3">DSM 27194</strain>
    </source>
</reference>
<dbReference type="GeneID" id="39588068"/>
<feature type="compositionally biased region" description="Acidic residues" evidence="1">
    <location>
        <begin position="218"/>
        <end position="234"/>
    </location>
</feature>
<feature type="compositionally biased region" description="Low complexity" evidence="1">
    <location>
        <begin position="172"/>
        <end position="185"/>
    </location>
</feature>
<feature type="region of interest" description="Disordered" evidence="1">
    <location>
        <begin position="386"/>
        <end position="412"/>
    </location>
</feature>
<keyword evidence="3" id="KW-1185">Reference proteome</keyword>
<evidence type="ECO:0000313" key="3">
    <source>
        <dbReference type="Proteomes" id="UP000279236"/>
    </source>
</evidence>
<feature type="compositionally biased region" description="Basic residues" evidence="1">
    <location>
        <begin position="728"/>
        <end position="739"/>
    </location>
</feature>
<sequence>MGVSSSESTHPVPPRSKPSSSRRLSSMRQLGTVAPKTAARKRKERSPEQDVRIRLDSPEDGHWEGGTWVKHEVANDSDEDVRMSGEEDKDDMLPPPRPSSGSSKRRRTADIPRAHTLSPKSAMAFYEVGSERMEEDPPPGPPLVHQWKEESEEEYEWEDLVQQSQQHRTLTSQNSQGQLSSSNNMDVDDSSQPPQTKDPPRFLIGNRLLEPPLYPVSDDSDSNSESDSGSEGEASEPLRLSRQSRFLKEKTYSKRLGYTYRQAITESERMRRYSTPPEPDTRTPEVSPQAFDYLDVLSSQREQDHLHLAAYANDVECEEQGKHNSQPSSQFNMIPMTDAFDASRHHVRHELSFGSTVHDEGVNGLHPPAVFEQDHPPRLRFSRITMQSPSRGAQNRPKSMSSPRGSTENSIKGIPHRFLKPLRRISVVDLREHYSFIELDRTLLKYTRRAALETASPSKQHPRTRAAETHIVPLSNTPSQSGLAYATQFWPSKPSRCRISPQTHGDGQPYPRLRFTVDPAGSLPRPPPLQRQSVTPSHLQPRRLSQSLDNGPRLPLSQITVGTLVEPPPCAQEFQPSVFTITQTQRTENSRRVTQRSARLSSPYWSEASSMDTESLLNFWQQVEEDTPNCFADLEEEFVTNGPTEALVAQENAPEVQSGHNPAQVPPTQIPQTQAKKRPALADITPTAAAPNRYLSGVEITDHLLSLADRMTAECVAKSTARNDARGRRMAKVRQRSAPRRISATEPERPSRVWSAPSSAATAFAKPLGTQPAVKPYTSPTNRSNPLGVHKVAPGTNGPAASKGATVRPTKATPVRVLSRPAATQPANASLKRDSSFSGGVFTQFKQPTRLNTTPPPPPSTAQTISARIRSSFPSFAQALPKPTHVAPPRLGWVREDRRSQM</sequence>
<feature type="region of interest" description="Disordered" evidence="1">
    <location>
        <begin position="1"/>
        <end position="286"/>
    </location>
</feature>
<feature type="compositionally biased region" description="Low complexity" evidence="1">
    <location>
        <begin position="17"/>
        <end position="28"/>
    </location>
</feature>
<dbReference type="Proteomes" id="UP000279236">
    <property type="component" value="Unassembled WGS sequence"/>
</dbReference>
<dbReference type="EMBL" id="RSCE01000017">
    <property type="protein sequence ID" value="RSH77221.1"/>
    <property type="molecule type" value="Genomic_DNA"/>
</dbReference>
<name>A0A427XE77_9TREE</name>
<evidence type="ECO:0000313" key="2">
    <source>
        <dbReference type="EMBL" id="RSH77221.1"/>
    </source>
</evidence>
<comment type="caution">
    <text evidence="2">The sequence shown here is derived from an EMBL/GenBank/DDBJ whole genome shotgun (WGS) entry which is preliminary data.</text>
</comment>
<proteinExistence type="predicted"/>
<organism evidence="2 3">
    <name type="scientific">Apiotrichum porosum</name>
    <dbReference type="NCBI Taxonomy" id="105984"/>
    <lineage>
        <taxon>Eukaryota</taxon>
        <taxon>Fungi</taxon>
        <taxon>Dikarya</taxon>
        <taxon>Basidiomycota</taxon>
        <taxon>Agaricomycotina</taxon>
        <taxon>Tremellomycetes</taxon>
        <taxon>Trichosporonales</taxon>
        <taxon>Trichosporonaceae</taxon>
        <taxon>Apiotrichum</taxon>
    </lineage>
</organism>
<feature type="compositionally biased region" description="Acidic residues" evidence="1">
    <location>
        <begin position="150"/>
        <end position="159"/>
    </location>
</feature>
<dbReference type="RefSeq" id="XP_028472368.1">
    <property type="nucleotide sequence ID" value="XM_028619194.1"/>
</dbReference>
<feature type="compositionally biased region" description="Polar residues" evidence="1">
    <location>
        <begin position="161"/>
        <end position="171"/>
    </location>
</feature>
<feature type="compositionally biased region" description="Polar residues" evidence="1">
    <location>
        <begin position="386"/>
        <end position="410"/>
    </location>
</feature>
<feature type="region of interest" description="Disordered" evidence="1">
    <location>
        <begin position="879"/>
        <end position="902"/>
    </location>
</feature>
<feature type="region of interest" description="Disordered" evidence="1">
    <location>
        <begin position="494"/>
        <end position="554"/>
    </location>
</feature>